<dbReference type="AlphaFoldDB" id="A0A250XCM5"/>
<gene>
    <name evidence="2" type="ORF">CEUSTIGMA_g7948.t1</name>
</gene>
<dbReference type="Proteomes" id="UP000232323">
    <property type="component" value="Unassembled WGS sequence"/>
</dbReference>
<feature type="compositionally biased region" description="Polar residues" evidence="1">
    <location>
        <begin position="149"/>
        <end position="159"/>
    </location>
</feature>
<name>A0A250XCM5_9CHLO</name>
<keyword evidence="3" id="KW-1185">Reference proteome</keyword>
<sequence length="159" mass="17179">MAKKQIVPKSAKSLTSAQKSSDKQNKRLQKKTTAVIKQFSKFTGTGPRVRAVAILNTGKSSIFESVFLGLAAALPDSVKDSISKLLRELWSDFQENRDAAASKQLHDAANSKPAVNLGGLSEFLDYCEKHSDLGIGSASNMKDTHEQENSNPASSNTHC</sequence>
<evidence type="ECO:0000313" key="2">
    <source>
        <dbReference type="EMBL" id="GAX80510.1"/>
    </source>
</evidence>
<comment type="caution">
    <text evidence="2">The sequence shown here is derived from an EMBL/GenBank/DDBJ whole genome shotgun (WGS) entry which is preliminary data.</text>
</comment>
<accession>A0A250XCM5</accession>
<evidence type="ECO:0000256" key="1">
    <source>
        <dbReference type="SAM" id="MobiDB-lite"/>
    </source>
</evidence>
<dbReference type="EMBL" id="BEGY01000053">
    <property type="protein sequence ID" value="GAX80510.1"/>
    <property type="molecule type" value="Genomic_DNA"/>
</dbReference>
<protein>
    <submittedName>
        <fullName evidence="2">Uncharacterized protein</fullName>
    </submittedName>
</protein>
<proteinExistence type="predicted"/>
<feature type="region of interest" description="Disordered" evidence="1">
    <location>
        <begin position="137"/>
        <end position="159"/>
    </location>
</feature>
<evidence type="ECO:0000313" key="3">
    <source>
        <dbReference type="Proteomes" id="UP000232323"/>
    </source>
</evidence>
<feature type="region of interest" description="Disordered" evidence="1">
    <location>
        <begin position="1"/>
        <end position="31"/>
    </location>
</feature>
<reference evidence="2 3" key="1">
    <citation type="submission" date="2017-08" db="EMBL/GenBank/DDBJ databases">
        <title>Acidophilic green algal genome provides insights into adaptation to an acidic environment.</title>
        <authorList>
            <person name="Hirooka S."/>
            <person name="Hirose Y."/>
            <person name="Kanesaki Y."/>
            <person name="Higuchi S."/>
            <person name="Fujiwara T."/>
            <person name="Onuma R."/>
            <person name="Era A."/>
            <person name="Ohbayashi R."/>
            <person name="Uzuka A."/>
            <person name="Nozaki H."/>
            <person name="Yoshikawa H."/>
            <person name="Miyagishima S.Y."/>
        </authorList>
    </citation>
    <scope>NUCLEOTIDE SEQUENCE [LARGE SCALE GENOMIC DNA]</scope>
    <source>
        <strain evidence="2 3">NIES-2499</strain>
    </source>
</reference>
<organism evidence="2 3">
    <name type="scientific">Chlamydomonas eustigma</name>
    <dbReference type="NCBI Taxonomy" id="1157962"/>
    <lineage>
        <taxon>Eukaryota</taxon>
        <taxon>Viridiplantae</taxon>
        <taxon>Chlorophyta</taxon>
        <taxon>core chlorophytes</taxon>
        <taxon>Chlorophyceae</taxon>
        <taxon>CS clade</taxon>
        <taxon>Chlamydomonadales</taxon>
        <taxon>Chlamydomonadaceae</taxon>
        <taxon>Chlamydomonas</taxon>
    </lineage>
</organism>